<feature type="region of interest" description="Disordered" evidence="3">
    <location>
        <begin position="174"/>
        <end position="201"/>
    </location>
</feature>
<dbReference type="GO" id="GO:0019900">
    <property type="term" value="F:kinase binding"/>
    <property type="evidence" value="ECO:0007669"/>
    <property type="project" value="InterPro"/>
</dbReference>
<protein>
    <recommendedName>
        <fullName evidence="5">EF-hand domain-containing protein</fullName>
    </recommendedName>
</protein>
<dbReference type="PANTHER" id="PTHR23056:SF138">
    <property type="entry name" value="CALCINEURIN B-LIKE PROTEIN 3"/>
    <property type="match status" value="1"/>
</dbReference>
<dbReference type="EMBL" id="LVLJ01000986">
    <property type="protein sequence ID" value="OAE31706.1"/>
    <property type="molecule type" value="Genomic_DNA"/>
</dbReference>
<dbReference type="CDD" id="cd00051">
    <property type="entry name" value="EFh"/>
    <property type="match status" value="1"/>
</dbReference>
<keyword evidence="1" id="KW-0677">Repeat</keyword>
<proteinExistence type="inferred from homology"/>
<dbReference type="Gene3D" id="1.10.238.10">
    <property type="entry name" value="EF-hand"/>
    <property type="match status" value="1"/>
</dbReference>
<comment type="similarity">
    <text evidence="2">Belongs to the calcineurin regulatory subunit family.</text>
</comment>
<dbReference type="SMART" id="SM00054">
    <property type="entry name" value="EFh"/>
    <property type="match status" value="3"/>
</dbReference>
<dbReference type="GO" id="GO:0005509">
    <property type="term" value="F:calcium ion binding"/>
    <property type="evidence" value="ECO:0007669"/>
    <property type="project" value="InterPro"/>
</dbReference>
<keyword evidence="7" id="KW-1185">Reference proteome</keyword>
<reference evidence="6" key="1">
    <citation type="submission" date="2016-03" db="EMBL/GenBank/DDBJ databases">
        <title>Mechanisms controlling the formation of the plant cell surface in tip-growing cells are functionally conserved among land plants.</title>
        <authorList>
            <person name="Honkanen S."/>
            <person name="Jones V.A."/>
            <person name="Morieri G."/>
            <person name="Champion C."/>
            <person name="Hetherington A.J."/>
            <person name="Kelly S."/>
            <person name="Saint-Marcoux D."/>
            <person name="Proust H."/>
            <person name="Prescott H."/>
            <person name="Dolan L."/>
        </authorList>
    </citation>
    <scope>NUCLEOTIDE SEQUENCE [LARGE SCALE GENOMIC DNA]</scope>
    <source>
        <tissue evidence="6">Whole gametophyte</tissue>
    </source>
</reference>
<feature type="region of interest" description="Disordered" evidence="3">
    <location>
        <begin position="68"/>
        <end position="159"/>
    </location>
</feature>
<dbReference type="InterPro" id="IPR045198">
    <property type="entry name" value="CNBL1-10"/>
</dbReference>
<feature type="domain" description="EF-hand" evidence="5">
    <location>
        <begin position="395"/>
        <end position="430"/>
    </location>
</feature>
<feature type="compositionally biased region" description="Basic and acidic residues" evidence="3">
    <location>
        <begin position="78"/>
        <end position="90"/>
    </location>
</feature>
<dbReference type="Proteomes" id="UP000077202">
    <property type="component" value="Unassembled WGS sequence"/>
</dbReference>
<evidence type="ECO:0000313" key="6">
    <source>
        <dbReference type="EMBL" id="OAE31706.1"/>
    </source>
</evidence>
<dbReference type="PROSITE" id="PS50222">
    <property type="entry name" value="EF_HAND_2"/>
    <property type="match status" value="3"/>
</dbReference>
<dbReference type="InterPro" id="IPR011992">
    <property type="entry name" value="EF-hand-dom_pair"/>
</dbReference>
<dbReference type="InterPro" id="IPR002048">
    <property type="entry name" value="EF_hand_dom"/>
</dbReference>
<dbReference type="AlphaFoldDB" id="A0A176WHS9"/>
<dbReference type="SUPFAM" id="SSF47473">
    <property type="entry name" value="EF-hand"/>
    <property type="match status" value="1"/>
</dbReference>
<feature type="signal peptide" evidence="4">
    <location>
        <begin position="1"/>
        <end position="28"/>
    </location>
</feature>
<dbReference type="PANTHER" id="PTHR23056">
    <property type="entry name" value="CALCINEURIN B"/>
    <property type="match status" value="1"/>
</dbReference>
<sequence>MRLGYLPVSQFTLFILILLLATSEVGVAALTGRLGFVDKASLADFDSVLGSSSSVLTWCSMCSDETLLQSQAEEEEETRSPYEPGDRSEREDDERGEARGRRRSHTARGGDAQEGEERRGEARVGRDGKGRQGPGQQPRGEQEQEQEEGRGAARGWNWDASSGMAVDWSVCEAGEGDRMQQQQQQPEEEEKEEQHQQQQQLDSDPYRLLPFVLSTQRLLESGVRGWASNGVLFGCCILSRHGGLLSHFHSRKVQPALEILRKESNFYILALVFSVSEVEALYELFKKISSAVIDDGLINKEEFQMALFKSKSKKESLFADRVFNLFDVKNDGLLEFGEFARSISVFHPNAPTEDKIDFSFRLYDLQQQGYIERKEVKRMVVAMLAESGLNLSDEVIENIIDKTFEEADTKHDGKIDKDEWRTLVQQHPSLLKNMTLPYLKYILLSPESETVEFHVLVCGVSV</sequence>
<evidence type="ECO:0000256" key="4">
    <source>
        <dbReference type="SAM" id="SignalP"/>
    </source>
</evidence>
<dbReference type="Pfam" id="PF13499">
    <property type="entry name" value="EF-hand_7"/>
    <property type="match status" value="1"/>
</dbReference>
<evidence type="ECO:0000256" key="1">
    <source>
        <dbReference type="ARBA" id="ARBA00022737"/>
    </source>
</evidence>
<keyword evidence="4" id="KW-0732">Signal</keyword>
<evidence type="ECO:0000256" key="3">
    <source>
        <dbReference type="SAM" id="MobiDB-lite"/>
    </source>
</evidence>
<accession>A0A176WHS9</accession>
<feature type="compositionally biased region" description="Basic and acidic residues" evidence="3">
    <location>
        <begin position="115"/>
        <end position="130"/>
    </location>
</feature>
<evidence type="ECO:0000259" key="5">
    <source>
        <dbReference type="PROSITE" id="PS50222"/>
    </source>
</evidence>
<name>A0A176WHS9_MARPO</name>
<dbReference type="GO" id="GO:0019722">
    <property type="term" value="P:calcium-mediated signaling"/>
    <property type="evidence" value="ECO:0007669"/>
    <property type="project" value="InterPro"/>
</dbReference>
<evidence type="ECO:0000313" key="7">
    <source>
        <dbReference type="Proteomes" id="UP000077202"/>
    </source>
</evidence>
<dbReference type="FunFam" id="1.10.238.10:FF:000073">
    <property type="entry name" value="calcineurin B-like protein 3"/>
    <property type="match status" value="1"/>
</dbReference>
<feature type="domain" description="EF-hand" evidence="5">
    <location>
        <begin position="314"/>
        <end position="349"/>
    </location>
</feature>
<evidence type="ECO:0000256" key="2">
    <source>
        <dbReference type="ARBA" id="ARBA00023774"/>
    </source>
</evidence>
<organism evidence="6 7">
    <name type="scientific">Marchantia polymorpha subsp. ruderalis</name>
    <dbReference type="NCBI Taxonomy" id="1480154"/>
    <lineage>
        <taxon>Eukaryota</taxon>
        <taxon>Viridiplantae</taxon>
        <taxon>Streptophyta</taxon>
        <taxon>Embryophyta</taxon>
        <taxon>Marchantiophyta</taxon>
        <taxon>Marchantiopsida</taxon>
        <taxon>Marchantiidae</taxon>
        <taxon>Marchantiales</taxon>
        <taxon>Marchantiaceae</taxon>
        <taxon>Marchantia</taxon>
    </lineage>
</organism>
<feature type="chain" id="PRO_5008052506" description="EF-hand domain-containing protein" evidence="4">
    <location>
        <begin position="29"/>
        <end position="462"/>
    </location>
</feature>
<gene>
    <name evidence="6" type="ORF">AXG93_3384s1800</name>
</gene>
<feature type="domain" description="EF-hand" evidence="5">
    <location>
        <begin position="351"/>
        <end position="386"/>
    </location>
</feature>
<comment type="caution">
    <text evidence="6">The sequence shown here is derived from an EMBL/GenBank/DDBJ whole genome shotgun (WGS) entry which is preliminary data.</text>
</comment>